<dbReference type="PANTHER" id="PTHR32361:SF9">
    <property type="entry name" value="FERRIC REDUCTASE TRANSMEMBRANE COMPONENT 3-RELATED"/>
    <property type="match status" value="1"/>
</dbReference>
<evidence type="ECO:0000256" key="10">
    <source>
        <dbReference type="ARBA" id="ARBA00023065"/>
    </source>
</evidence>
<name>A0A9P5PR61_9AGAR</name>
<dbReference type="Proteomes" id="UP000772434">
    <property type="component" value="Unassembled WGS sequence"/>
</dbReference>
<dbReference type="GO" id="GO:0015677">
    <property type="term" value="P:copper ion import"/>
    <property type="evidence" value="ECO:0007669"/>
    <property type="project" value="TreeGrafter"/>
</dbReference>
<evidence type="ECO:0000256" key="4">
    <source>
        <dbReference type="ARBA" id="ARBA00022448"/>
    </source>
</evidence>
<evidence type="ECO:0000313" key="17">
    <source>
        <dbReference type="Proteomes" id="UP000772434"/>
    </source>
</evidence>
<dbReference type="InterPro" id="IPR013112">
    <property type="entry name" value="FAD-bd_8"/>
</dbReference>
<dbReference type="InterPro" id="IPR051410">
    <property type="entry name" value="Ferric/Cupric_Reductase"/>
</dbReference>
<dbReference type="Gene3D" id="3.40.50.80">
    <property type="entry name" value="Nucleotide-binding domain of ferredoxin-NADP reductase (FNR) module"/>
    <property type="match status" value="1"/>
</dbReference>
<evidence type="ECO:0000256" key="3">
    <source>
        <dbReference type="ARBA" id="ARBA00012668"/>
    </source>
</evidence>
<dbReference type="InterPro" id="IPR013121">
    <property type="entry name" value="Fe_red_NAD-bd_6"/>
</dbReference>
<dbReference type="CDD" id="cd06186">
    <property type="entry name" value="NOX_Duox_like_FAD_NADP"/>
    <property type="match status" value="1"/>
</dbReference>
<dbReference type="InterPro" id="IPR017938">
    <property type="entry name" value="Riboflavin_synthase-like_b-brl"/>
</dbReference>
<dbReference type="GO" id="GO:0006826">
    <property type="term" value="P:iron ion transport"/>
    <property type="evidence" value="ECO:0007669"/>
    <property type="project" value="TreeGrafter"/>
</dbReference>
<feature type="transmembrane region" description="Helical" evidence="14">
    <location>
        <begin position="167"/>
        <end position="187"/>
    </location>
</feature>
<dbReference type="PROSITE" id="PS51384">
    <property type="entry name" value="FAD_FR"/>
    <property type="match status" value="1"/>
</dbReference>
<accession>A0A9P5PR61</accession>
<keyword evidence="17" id="KW-1185">Reference proteome</keyword>
<evidence type="ECO:0000256" key="8">
    <source>
        <dbReference type="ARBA" id="ARBA00022989"/>
    </source>
</evidence>
<dbReference type="InterPro" id="IPR017927">
    <property type="entry name" value="FAD-bd_FR_type"/>
</dbReference>
<feature type="transmembrane region" description="Helical" evidence="14">
    <location>
        <begin position="103"/>
        <end position="122"/>
    </location>
</feature>
<dbReference type="PANTHER" id="PTHR32361">
    <property type="entry name" value="FERRIC/CUPRIC REDUCTASE TRANSMEMBRANE COMPONENT"/>
    <property type="match status" value="1"/>
</dbReference>
<evidence type="ECO:0000259" key="15">
    <source>
        <dbReference type="PROSITE" id="PS51384"/>
    </source>
</evidence>
<evidence type="ECO:0000256" key="11">
    <source>
        <dbReference type="ARBA" id="ARBA00023136"/>
    </source>
</evidence>
<dbReference type="SUPFAM" id="SSF63380">
    <property type="entry name" value="Riboflavin synthase domain-like"/>
    <property type="match status" value="1"/>
</dbReference>
<evidence type="ECO:0000256" key="12">
    <source>
        <dbReference type="ARBA" id="ARBA00023180"/>
    </source>
</evidence>
<dbReference type="SFLD" id="SFLDG01168">
    <property type="entry name" value="Ferric_reductase_subgroup_(FRE"/>
    <property type="match status" value="1"/>
</dbReference>
<evidence type="ECO:0000313" key="16">
    <source>
        <dbReference type="EMBL" id="KAF9066485.1"/>
    </source>
</evidence>
<keyword evidence="7" id="KW-0249">Electron transport</keyword>
<comment type="similarity">
    <text evidence="2">Belongs to the ferric reductase (FRE) family.</text>
</comment>
<dbReference type="GO" id="GO:0052851">
    <property type="term" value="F:ferric-chelate reductase (NADPH) activity"/>
    <property type="evidence" value="ECO:0007669"/>
    <property type="project" value="UniProtKB-EC"/>
</dbReference>
<comment type="subcellular location">
    <subcellularLocation>
        <location evidence="1">Cell membrane</location>
        <topology evidence="1">Multi-pass membrane protein</topology>
    </subcellularLocation>
</comment>
<feature type="domain" description="FAD-binding FR-type" evidence="15">
    <location>
        <begin position="234"/>
        <end position="348"/>
    </location>
</feature>
<feature type="transmembrane region" description="Helical" evidence="14">
    <location>
        <begin position="194"/>
        <end position="214"/>
    </location>
</feature>
<evidence type="ECO:0000256" key="7">
    <source>
        <dbReference type="ARBA" id="ARBA00022982"/>
    </source>
</evidence>
<keyword evidence="10" id="KW-0406">Ion transport</keyword>
<keyword evidence="8 14" id="KW-1133">Transmembrane helix</keyword>
<keyword evidence="4" id="KW-0813">Transport</keyword>
<comment type="catalytic activity">
    <reaction evidence="13">
        <text>2 a Fe(II)-siderophore + NADP(+) + H(+) = 2 a Fe(III)-siderophore + NADPH</text>
        <dbReference type="Rhea" id="RHEA:28795"/>
        <dbReference type="Rhea" id="RHEA-COMP:11342"/>
        <dbReference type="Rhea" id="RHEA-COMP:11344"/>
        <dbReference type="ChEBI" id="CHEBI:15378"/>
        <dbReference type="ChEBI" id="CHEBI:29033"/>
        <dbReference type="ChEBI" id="CHEBI:29034"/>
        <dbReference type="ChEBI" id="CHEBI:57783"/>
        <dbReference type="ChEBI" id="CHEBI:58349"/>
        <dbReference type="EC" id="1.16.1.9"/>
    </reaction>
</comment>
<dbReference type="SUPFAM" id="SSF52343">
    <property type="entry name" value="Ferredoxin reductase-like, C-terminal NADP-linked domain"/>
    <property type="match status" value="1"/>
</dbReference>
<organism evidence="16 17">
    <name type="scientific">Rhodocollybia butyracea</name>
    <dbReference type="NCBI Taxonomy" id="206335"/>
    <lineage>
        <taxon>Eukaryota</taxon>
        <taxon>Fungi</taxon>
        <taxon>Dikarya</taxon>
        <taxon>Basidiomycota</taxon>
        <taxon>Agaricomycotina</taxon>
        <taxon>Agaricomycetes</taxon>
        <taxon>Agaricomycetidae</taxon>
        <taxon>Agaricales</taxon>
        <taxon>Marasmiineae</taxon>
        <taxon>Omphalotaceae</taxon>
        <taxon>Rhodocollybia</taxon>
    </lineage>
</organism>
<sequence>MGNSSMDDISIASDSYDLYGEKATVQRTPEVKGSYPPHVLNHVASLRPMLKLMHARVNTGVPFSHVLVMAIWLGAVVFPAFYMTNAFTDPERFGYITASQLPFVYAFGTKNNVLGMFLGVGYEKINFMHRHSGRIVLASVNVHGLGYIYKWGIAKNFMEQIAKPKCYWGLIGLICIDALFLLSVEFVRKKAYNLFLFVHISSLTVLVIAMLYHYKGTWPFAYACAAFYLFDILLRTFKTRVSTAIIRPVPELGITRLEVPNINSGWRAGQHVRLRVISSGMGLIGWSEVHPFTIASVANSPEGLVLYCKKAGDWTNKLYNMASSSSGEDGARKVSVIVQGPYGGLGNCMVSSFSAAVFICGGSGITLATSIMQELIQKDLDGESRVKSIRLIWTIQDPSALSPMLPLFTSMIQQSVFTPVQISVFYTRAPTGKPPFTDDFFRSTSLTLSPGRPKIHKHLEQTISGTTYLNSDPKGGSANGLFVGVCGPVALADSVFAEAGKIDAYRRDQIGGVEVHAETFGW</sequence>
<gene>
    <name evidence="16" type="ORF">BDP27DRAFT_1423862</name>
</gene>
<dbReference type="EC" id="1.16.1.9" evidence="3"/>
<evidence type="ECO:0000256" key="2">
    <source>
        <dbReference type="ARBA" id="ARBA00006278"/>
    </source>
</evidence>
<keyword evidence="11 14" id="KW-0472">Membrane</keyword>
<dbReference type="Pfam" id="PF08022">
    <property type="entry name" value="FAD_binding_8"/>
    <property type="match status" value="1"/>
</dbReference>
<dbReference type="InterPro" id="IPR039261">
    <property type="entry name" value="FNR_nucleotide-bd"/>
</dbReference>
<dbReference type="Pfam" id="PF01794">
    <property type="entry name" value="Ferric_reduct"/>
    <property type="match status" value="1"/>
</dbReference>
<dbReference type="AlphaFoldDB" id="A0A9P5PR61"/>
<keyword evidence="12" id="KW-0325">Glycoprotein</keyword>
<dbReference type="GO" id="GO:0005886">
    <property type="term" value="C:plasma membrane"/>
    <property type="evidence" value="ECO:0007669"/>
    <property type="project" value="UniProtKB-SubCell"/>
</dbReference>
<dbReference type="Pfam" id="PF08030">
    <property type="entry name" value="NAD_binding_6"/>
    <property type="match status" value="1"/>
</dbReference>
<dbReference type="InterPro" id="IPR013130">
    <property type="entry name" value="Fe3_Rdtase_TM_dom"/>
</dbReference>
<evidence type="ECO:0000256" key="1">
    <source>
        <dbReference type="ARBA" id="ARBA00004651"/>
    </source>
</evidence>
<feature type="transmembrane region" description="Helical" evidence="14">
    <location>
        <begin position="61"/>
        <end position="83"/>
    </location>
</feature>
<evidence type="ECO:0000256" key="5">
    <source>
        <dbReference type="ARBA" id="ARBA00022475"/>
    </source>
</evidence>
<comment type="caution">
    <text evidence="16">The sequence shown here is derived from an EMBL/GenBank/DDBJ whole genome shotgun (WGS) entry which is preliminary data.</text>
</comment>
<evidence type="ECO:0000256" key="14">
    <source>
        <dbReference type="SAM" id="Phobius"/>
    </source>
</evidence>
<reference evidence="16" key="1">
    <citation type="submission" date="2020-11" db="EMBL/GenBank/DDBJ databases">
        <authorList>
            <consortium name="DOE Joint Genome Institute"/>
            <person name="Ahrendt S."/>
            <person name="Riley R."/>
            <person name="Andreopoulos W."/>
            <person name="Labutti K."/>
            <person name="Pangilinan J."/>
            <person name="Ruiz-Duenas F.J."/>
            <person name="Barrasa J.M."/>
            <person name="Sanchez-Garcia M."/>
            <person name="Camarero S."/>
            <person name="Miyauchi S."/>
            <person name="Serrano A."/>
            <person name="Linde D."/>
            <person name="Babiker R."/>
            <person name="Drula E."/>
            <person name="Ayuso-Fernandez I."/>
            <person name="Pacheco R."/>
            <person name="Padilla G."/>
            <person name="Ferreira P."/>
            <person name="Barriuso J."/>
            <person name="Kellner H."/>
            <person name="Castanera R."/>
            <person name="Alfaro M."/>
            <person name="Ramirez L."/>
            <person name="Pisabarro A.G."/>
            <person name="Kuo A."/>
            <person name="Tritt A."/>
            <person name="Lipzen A."/>
            <person name="He G."/>
            <person name="Yan M."/>
            <person name="Ng V."/>
            <person name="Cullen D."/>
            <person name="Martin F."/>
            <person name="Rosso M.-N."/>
            <person name="Henrissat B."/>
            <person name="Hibbett D."/>
            <person name="Martinez A.T."/>
            <person name="Grigoriev I.V."/>
        </authorList>
    </citation>
    <scope>NUCLEOTIDE SEQUENCE</scope>
    <source>
        <strain evidence="16">AH 40177</strain>
    </source>
</reference>
<keyword evidence="6 14" id="KW-0812">Transmembrane</keyword>
<evidence type="ECO:0000256" key="13">
    <source>
        <dbReference type="ARBA" id="ARBA00048483"/>
    </source>
</evidence>
<feature type="transmembrane region" description="Helical" evidence="14">
    <location>
        <begin position="220"/>
        <end position="237"/>
    </location>
</feature>
<dbReference type="GO" id="GO:0006879">
    <property type="term" value="P:intracellular iron ion homeostasis"/>
    <property type="evidence" value="ECO:0007669"/>
    <property type="project" value="TreeGrafter"/>
</dbReference>
<evidence type="ECO:0000256" key="9">
    <source>
        <dbReference type="ARBA" id="ARBA00023002"/>
    </source>
</evidence>
<protein>
    <recommendedName>
        <fullName evidence="3">ferric-chelate reductase (NADPH)</fullName>
        <ecNumber evidence="3">1.16.1.9</ecNumber>
    </recommendedName>
</protein>
<feature type="transmembrane region" description="Helical" evidence="14">
    <location>
        <begin position="134"/>
        <end position="152"/>
    </location>
</feature>
<dbReference type="SFLD" id="SFLDS00052">
    <property type="entry name" value="Ferric_Reductase_Domain"/>
    <property type="match status" value="1"/>
</dbReference>
<dbReference type="OrthoDB" id="17725at2759"/>
<proteinExistence type="inferred from homology"/>
<evidence type="ECO:0000256" key="6">
    <source>
        <dbReference type="ARBA" id="ARBA00022692"/>
    </source>
</evidence>
<dbReference type="EMBL" id="JADNRY010000087">
    <property type="protein sequence ID" value="KAF9066485.1"/>
    <property type="molecule type" value="Genomic_DNA"/>
</dbReference>
<keyword evidence="5" id="KW-1003">Cell membrane</keyword>
<keyword evidence="9" id="KW-0560">Oxidoreductase</keyword>